<evidence type="ECO:0000256" key="1">
    <source>
        <dbReference type="SAM" id="Phobius"/>
    </source>
</evidence>
<proteinExistence type="predicted"/>
<evidence type="ECO:0000313" key="2">
    <source>
        <dbReference type="EMBL" id="RXH37134.1"/>
    </source>
</evidence>
<feature type="transmembrane region" description="Helical" evidence="1">
    <location>
        <begin position="52"/>
        <end position="71"/>
    </location>
</feature>
<dbReference type="EMBL" id="LBJQ01000009">
    <property type="protein sequence ID" value="RXH37134.1"/>
    <property type="molecule type" value="Genomic_DNA"/>
</dbReference>
<comment type="caution">
    <text evidence="2">The sequence shown here is derived from an EMBL/GenBank/DDBJ whole genome shotgun (WGS) entry which is preliminary data.</text>
</comment>
<keyword evidence="1" id="KW-0472">Membrane</keyword>
<reference evidence="2 3" key="1">
    <citation type="submission" date="2015-04" db="EMBL/GenBank/DDBJ databases">
        <title>Comparative genomics of rhizobia nodulating Arachis hypogaea in China.</title>
        <authorList>
            <person name="Li Y."/>
        </authorList>
    </citation>
    <scope>NUCLEOTIDE SEQUENCE [LARGE SCALE GENOMIC DNA]</scope>
    <source>
        <strain evidence="2 3">CCBAU 51757</strain>
    </source>
</reference>
<evidence type="ECO:0008006" key="4">
    <source>
        <dbReference type="Google" id="ProtNLM"/>
    </source>
</evidence>
<evidence type="ECO:0000313" key="3">
    <source>
        <dbReference type="Proteomes" id="UP000289546"/>
    </source>
</evidence>
<name>A0A4Q0SD34_9BRAD</name>
<dbReference type="Proteomes" id="UP000289546">
    <property type="component" value="Unassembled WGS sequence"/>
</dbReference>
<accession>A0A4Q0SD34</accession>
<protein>
    <recommendedName>
        <fullName evidence="4">DUF1508 domain-containing protein</fullName>
    </recommendedName>
</protein>
<keyword evidence="1" id="KW-1133">Transmembrane helix</keyword>
<organism evidence="2 3">
    <name type="scientific">Bradyrhizobium nanningense</name>
    <dbReference type="NCBI Taxonomy" id="1325118"/>
    <lineage>
        <taxon>Bacteria</taxon>
        <taxon>Pseudomonadati</taxon>
        <taxon>Pseudomonadota</taxon>
        <taxon>Alphaproteobacteria</taxon>
        <taxon>Hyphomicrobiales</taxon>
        <taxon>Nitrobacteraceae</taxon>
        <taxon>Bradyrhizobium</taxon>
    </lineage>
</organism>
<dbReference type="AlphaFoldDB" id="A0A4Q0SD34"/>
<gene>
    <name evidence="2" type="ORF">XH99_03015</name>
</gene>
<keyword evidence="1" id="KW-0812">Transmembrane</keyword>
<keyword evidence="3" id="KW-1185">Reference proteome</keyword>
<sequence>MTSNSLGDDLLGLDDFPFFELEMRKRSRSWEWRIGSRDGKAIMRGRARKRVVARYQATSALFLLLMNVSVAPRSRK</sequence>